<accession>A0A7R9EV22</accession>
<protein>
    <submittedName>
        <fullName evidence="1">Uncharacterized protein</fullName>
    </submittedName>
</protein>
<organism evidence="1">
    <name type="scientific">Timema bartmani</name>
    <dbReference type="NCBI Taxonomy" id="61472"/>
    <lineage>
        <taxon>Eukaryota</taxon>
        <taxon>Metazoa</taxon>
        <taxon>Ecdysozoa</taxon>
        <taxon>Arthropoda</taxon>
        <taxon>Hexapoda</taxon>
        <taxon>Insecta</taxon>
        <taxon>Pterygota</taxon>
        <taxon>Neoptera</taxon>
        <taxon>Polyneoptera</taxon>
        <taxon>Phasmatodea</taxon>
        <taxon>Timematodea</taxon>
        <taxon>Timematoidea</taxon>
        <taxon>Timematidae</taxon>
        <taxon>Timema</taxon>
    </lineage>
</organism>
<gene>
    <name evidence="1" type="ORF">TBIB3V08_LOCUS3899</name>
</gene>
<sequence length="177" mass="20613">MASYYPFALYANGLFLFGWRGGFTVEVWPLPSYASLWMTSDTSCFEYRKRTCEDMTLCPCRKRALIVLLVVRCTIQSGHGRKRALIVLLVVRCTIQSGRGRKRAFDRLAGCALYNTVWSRDNIIQRKIWEFSHSSSASSWPRLKLTRTLKDLLVLSLYRTSKFSSNRHRKLQPFRET</sequence>
<evidence type="ECO:0000313" key="1">
    <source>
        <dbReference type="EMBL" id="CAD7441431.1"/>
    </source>
</evidence>
<reference evidence="1" key="1">
    <citation type="submission" date="2020-11" db="EMBL/GenBank/DDBJ databases">
        <authorList>
            <person name="Tran Van P."/>
        </authorList>
    </citation>
    <scope>NUCLEOTIDE SEQUENCE</scope>
</reference>
<proteinExistence type="predicted"/>
<name>A0A7R9EV22_9NEOP</name>
<dbReference type="EMBL" id="OD565311">
    <property type="protein sequence ID" value="CAD7441431.1"/>
    <property type="molecule type" value="Genomic_DNA"/>
</dbReference>
<dbReference type="AlphaFoldDB" id="A0A7R9EV22"/>